<dbReference type="Pfam" id="PF13432">
    <property type="entry name" value="TPR_16"/>
    <property type="match status" value="2"/>
</dbReference>
<gene>
    <name evidence="2" type="ordered locus">Spico_0931</name>
</gene>
<feature type="region of interest" description="Disordered" evidence="1">
    <location>
        <begin position="427"/>
        <end position="447"/>
    </location>
</feature>
<dbReference type="HOGENOM" id="CLU_064073_0_0_12"/>
<dbReference type="InterPro" id="IPR011990">
    <property type="entry name" value="TPR-like_helical_dom_sf"/>
</dbReference>
<accession>F4GIM1</accession>
<dbReference type="SUPFAM" id="SSF48452">
    <property type="entry name" value="TPR-like"/>
    <property type="match status" value="2"/>
</dbReference>
<reference evidence="3" key="1">
    <citation type="submission" date="2011-04" db="EMBL/GenBank/DDBJ databases">
        <title>The complete genome of Spirochaeta coccoides DSM 17374.</title>
        <authorList>
            <person name="Lucas S."/>
            <person name="Copeland A."/>
            <person name="Lapidus A."/>
            <person name="Bruce D."/>
            <person name="Goodwin L."/>
            <person name="Pitluck S."/>
            <person name="Peters L."/>
            <person name="Kyrpides N."/>
            <person name="Mavromatis K."/>
            <person name="Pagani I."/>
            <person name="Ivanova N."/>
            <person name="Ovchinnikova G."/>
            <person name="Lu M."/>
            <person name="Detter J.C."/>
            <person name="Tapia R."/>
            <person name="Han C."/>
            <person name="Land M."/>
            <person name="Hauser L."/>
            <person name="Markowitz V."/>
            <person name="Cheng J.-F."/>
            <person name="Hugenholtz P."/>
            <person name="Woyke T."/>
            <person name="Wu D."/>
            <person name="Spring S."/>
            <person name="Schroeder M."/>
            <person name="Brambilla E."/>
            <person name="Klenk H.-P."/>
            <person name="Eisen J.A."/>
        </authorList>
    </citation>
    <scope>NUCLEOTIDE SEQUENCE [LARGE SCALE GENOMIC DNA]</scope>
    <source>
        <strain evidence="3">ATCC BAA-1237 / DSM 17374 / SPN1</strain>
    </source>
</reference>
<sequence>MAHSPDHHDHHHSAQPERKENNPLDGIAFITIPSSVKLEADGFSLDSRKAIPVLLPEGKQQVSSEGVDIQDIIAGMLKILAWQPAHQDSSYFRDFLLALQPNIAQELNMAAIAKTKKKDFSFAEELFLAVRYLAPLPASFLNLANLYKDMSRDFSAKKDETSADVYEEKYLRTLTDGLKIFPEQPHLLSELGSFHVEQGNLENARDYLERYLAATKDEEKKAKASDDGQEAGPNKAMVRKTLNEIESMMDNERLLTESWDFMNMGDEEKALERADAFIKKNPKVWNGWFLKGWAHRRLEQFEEGQKAFLTILELGEQNASVYNELAICARETGSRDLAKDYLGIALDLEEENVPIMANLAFMHLDDENFNEARVLLEKARRIDPQDPGVIQLMSDYERRTGEKLSSVIHELPMSTEAIEHLEKHPDAYSSHEHGHHNHEFHHHEHEE</sequence>
<feature type="compositionally biased region" description="Basic and acidic residues" evidence="1">
    <location>
        <begin position="1"/>
        <end position="22"/>
    </location>
</feature>
<dbReference type="PANTHER" id="PTHR12558:SF13">
    <property type="entry name" value="CELL DIVISION CYCLE PROTEIN 27 HOMOLOG"/>
    <property type="match status" value="1"/>
</dbReference>
<dbReference type="STRING" id="760011.Spico_0931"/>
<reference evidence="2 3" key="2">
    <citation type="journal article" date="2012" name="Stand. Genomic Sci.">
        <title>Complete genome sequence of the termite hindgut bacterium Spirochaeta coccoides type strain (SPN1(T)), reclassification in the genus Sphaerochaeta as Sphaerochaeta coccoides comb. nov. and emendations of the family Spirochaetaceae and the genus Sphaerochaeta.</title>
        <authorList>
            <person name="Abt B."/>
            <person name="Han C."/>
            <person name="Scheuner C."/>
            <person name="Lu M."/>
            <person name="Lapidus A."/>
            <person name="Nolan M."/>
            <person name="Lucas S."/>
            <person name="Hammon N."/>
            <person name="Deshpande S."/>
            <person name="Cheng J.F."/>
            <person name="Tapia R."/>
            <person name="Goodwin L.A."/>
            <person name="Pitluck S."/>
            <person name="Liolios K."/>
            <person name="Pagani I."/>
            <person name="Ivanova N."/>
            <person name="Mavromatis K."/>
            <person name="Mikhailova N."/>
            <person name="Huntemann M."/>
            <person name="Pati A."/>
            <person name="Chen A."/>
            <person name="Palaniappan K."/>
            <person name="Land M."/>
            <person name="Hauser L."/>
            <person name="Brambilla E.M."/>
            <person name="Rohde M."/>
            <person name="Spring S."/>
            <person name="Gronow S."/>
            <person name="Goker M."/>
            <person name="Woyke T."/>
            <person name="Bristow J."/>
            <person name="Eisen J.A."/>
            <person name="Markowitz V."/>
            <person name="Hugenholtz P."/>
            <person name="Kyrpides N.C."/>
            <person name="Klenk H.P."/>
            <person name="Detter J.C."/>
        </authorList>
    </citation>
    <scope>NUCLEOTIDE SEQUENCE [LARGE SCALE GENOMIC DNA]</scope>
    <source>
        <strain evidence="3">ATCC BAA-1237 / DSM 17374 / SPN1</strain>
    </source>
</reference>
<evidence type="ECO:0000313" key="3">
    <source>
        <dbReference type="Proteomes" id="UP000007939"/>
    </source>
</evidence>
<dbReference type="Proteomes" id="UP000007939">
    <property type="component" value="Chromosome"/>
</dbReference>
<proteinExistence type="predicted"/>
<dbReference type="KEGG" id="scc:Spico_0931"/>
<dbReference type="InterPro" id="IPR019734">
    <property type="entry name" value="TPR_rpt"/>
</dbReference>
<dbReference type="EMBL" id="CP002659">
    <property type="protein sequence ID" value="AEC02155.1"/>
    <property type="molecule type" value="Genomic_DNA"/>
</dbReference>
<protein>
    <submittedName>
        <fullName evidence="2">Tetratricopeptide TPR_1 repeat-containing protein</fullName>
    </submittedName>
</protein>
<name>F4GIM1_PARC1</name>
<dbReference type="AlphaFoldDB" id="F4GIM1"/>
<dbReference type="Gene3D" id="1.25.40.10">
    <property type="entry name" value="Tetratricopeptide repeat domain"/>
    <property type="match status" value="2"/>
</dbReference>
<evidence type="ECO:0000256" key="1">
    <source>
        <dbReference type="SAM" id="MobiDB-lite"/>
    </source>
</evidence>
<dbReference type="SMART" id="SM00028">
    <property type="entry name" value="TPR"/>
    <property type="match status" value="5"/>
</dbReference>
<dbReference type="PANTHER" id="PTHR12558">
    <property type="entry name" value="CELL DIVISION CYCLE 16,23,27"/>
    <property type="match status" value="1"/>
</dbReference>
<dbReference type="RefSeq" id="WP_013739551.1">
    <property type="nucleotide sequence ID" value="NC_015436.1"/>
</dbReference>
<evidence type="ECO:0000313" key="2">
    <source>
        <dbReference type="EMBL" id="AEC02155.1"/>
    </source>
</evidence>
<organism evidence="2 3">
    <name type="scientific">Parasphaerochaeta coccoides (strain ATCC BAA-1237 / DSM 17374 / SPN1)</name>
    <name type="common">Sphaerochaeta coccoides</name>
    <dbReference type="NCBI Taxonomy" id="760011"/>
    <lineage>
        <taxon>Bacteria</taxon>
        <taxon>Pseudomonadati</taxon>
        <taxon>Spirochaetota</taxon>
        <taxon>Spirochaetia</taxon>
        <taxon>Spirochaetales</taxon>
        <taxon>Sphaerochaetaceae</taxon>
        <taxon>Parasphaerochaeta</taxon>
    </lineage>
</organism>
<dbReference type="OrthoDB" id="317977at2"/>
<dbReference type="eggNOG" id="COG5010">
    <property type="taxonomic scope" value="Bacteria"/>
</dbReference>
<keyword evidence="3" id="KW-1185">Reference proteome</keyword>
<feature type="region of interest" description="Disordered" evidence="1">
    <location>
        <begin position="1"/>
        <end position="23"/>
    </location>
</feature>